<feature type="compositionally biased region" description="Acidic residues" evidence="1">
    <location>
        <begin position="667"/>
        <end position="677"/>
    </location>
</feature>
<keyword evidence="2" id="KW-0472">Membrane</keyword>
<feature type="compositionally biased region" description="Basic and acidic residues" evidence="1">
    <location>
        <begin position="835"/>
        <end position="847"/>
    </location>
</feature>
<dbReference type="AlphaFoldDB" id="A0A5N6L371"/>
<name>A0A5N6L371_9ROSI</name>
<sequence length="869" mass="96901">MAKAGKKSVLFPTDEELGKRDDDHKPSAASQWLPRTVPKLRKRRLLGALVALLVVYIFVKNLPTDLGPAQTRYADKMGRMYAPPKGARPYPAAQLRPGSNTPLAAGAGAGTGAASKAGPRGAAPPVQGSESIIDQTTHAFDGPIKFYYLASSLHGVARTAGHRDNNKNVVFAASSLKSAAAIIPLACEMSRWKRNYVHMILMGRDEIPLEDVQTINGIDKASCDIFWHDARPDYAIYSSDHRMETSVSGALKHIHNFVHPQALITAGSLHEDAFFTRAMHHKTKELKQTLIQIPQEKTELLSWLTRLDSSSLHAWHTATIDLLVQAPSETSGSVIRLLKSLVAADYDAFEPPRLTVELPARLNDATARYLDGFEWPPARFESHLRNSQLVLRRRIPEKRVDPEHASTRFIESFYPADDEHSHVLVLSPQAQLSPIFFHTLKYYLLEYKYSDSAWMFGTNIFGISLESPSVHLNGTTAFQPPVVPEEPEDGQPSNGMSMYLWQAPNSNAALYFADKWIELHSFLTQHLTAVRHPTTRAHHMARSKLISSKNPSWTEHFLDLMRTRGYYMLYPSLPVRPTEGSDSPATPADSLVIVHNELYTPPEEFSTETSPPLRTSSNADADLTPDTVLDAPAEYLSSHLKSDGQAKGLNNESPLLKNLRAFMPEAPPDDNEDDDAVDPVASDQGPKPLPMVYALPLLDYKGDDITHDDMLDLAQTIAADYRRDAGGCPKDQDRYVPRIPGTHNADDLFCVTDTDLPAYDDESDTLSPPPTPQEPAALVNAPPHRRRSTRQCRHRRQGLPGYRCRRLQRKARRQRSSSRGRHNPLSRGGSCRTATDTRRTCRTRELGARQGQGRWRQAATQREGRRRDG</sequence>
<dbReference type="PANTHER" id="PTHR33604">
    <property type="entry name" value="OSJNBA0004B13.7 PROTEIN"/>
    <property type="match status" value="1"/>
</dbReference>
<dbReference type="Proteomes" id="UP000327013">
    <property type="component" value="Unassembled WGS sequence"/>
</dbReference>
<feature type="region of interest" description="Disordered" evidence="1">
    <location>
        <begin position="602"/>
        <end position="625"/>
    </location>
</feature>
<feature type="region of interest" description="Disordered" evidence="1">
    <location>
        <begin position="85"/>
        <end position="128"/>
    </location>
</feature>
<evidence type="ECO:0000256" key="1">
    <source>
        <dbReference type="SAM" id="MobiDB-lite"/>
    </source>
</evidence>
<feature type="compositionally biased region" description="Basic and acidic residues" evidence="1">
    <location>
        <begin position="16"/>
        <end position="26"/>
    </location>
</feature>
<gene>
    <name evidence="3" type="ORF">FH972_026055</name>
</gene>
<feature type="region of interest" description="Disordered" evidence="1">
    <location>
        <begin position="1"/>
        <end position="30"/>
    </location>
</feature>
<comment type="caution">
    <text evidence="3">The sequence shown here is derived from an EMBL/GenBank/DDBJ whole genome shotgun (WGS) entry which is preliminary data.</text>
</comment>
<feature type="region of interest" description="Disordered" evidence="1">
    <location>
        <begin position="756"/>
        <end position="869"/>
    </location>
</feature>
<proteinExistence type="predicted"/>
<dbReference type="EMBL" id="VIBQ01000076">
    <property type="protein sequence ID" value="KAB8627222.1"/>
    <property type="molecule type" value="Genomic_DNA"/>
</dbReference>
<keyword evidence="2" id="KW-0812">Transmembrane</keyword>
<evidence type="ECO:0000313" key="3">
    <source>
        <dbReference type="EMBL" id="KAB8627222.1"/>
    </source>
</evidence>
<feature type="compositionally biased region" description="Low complexity" evidence="1">
    <location>
        <begin position="602"/>
        <end position="612"/>
    </location>
</feature>
<dbReference type="PANTHER" id="PTHR33604:SF3">
    <property type="entry name" value="OSJNBA0004B13.7 PROTEIN"/>
    <property type="match status" value="1"/>
</dbReference>
<protein>
    <submittedName>
        <fullName evidence="3">Uncharacterized protein</fullName>
    </submittedName>
</protein>
<reference evidence="3 4" key="1">
    <citation type="submission" date="2019-06" db="EMBL/GenBank/DDBJ databases">
        <title>A chromosomal-level reference genome of Carpinus fangiana (Coryloideae, Betulaceae).</title>
        <authorList>
            <person name="Yang X."/>
            <person name="Wang Z."/>
            <person name="Zhang L."/>
            <person name="Hao G."/>
            <person name="Liu J."/>
            <person name="Yang Y."/>
        </authorList>
    </citation>
    <scope>NUCLEOTIDE SEQUENCE [LARGE SCALE GENOMIC DNA]</scope>
    <source>
        <strain evidence="3">Cfa_2016G</strain>
        <tissue evidence="3">Leaf</tissue>
    </source>
</reference>
<accession>A0A5N6L371</accession>
<keyword evidence="2" id="KW-1133">Transmembrane helix</keyword>
<feature type="region of interest" description="Disordered" evidence="1">
    <location>
        <begin position="662"/>
        <end position="688"/>
    </location>
</feature>
<dbReference type="OrthoDB" id="5397682at2759"/>
<organism evidence="3 4">
    <name type="scientific">Carpinus fangiana</name>
    <dbReference type="NCBI Taxonomy" id="176857"/>
    <lineage>
        <taxon>Eukaryota</taxon>
        <taxon>Viridiplantae</taxon>
        <taxon>Streptophyta</taxon>
        <taxon>Embryophyta</taxon>
        <taxon>Tracheophyta</taxon>
        <taxon>Spermatophyta</taxon>
        <taxon>Magnoliopsida</taxon>
        <taxon>eudicotyledons</taxon>
        <taxon>Gunneridae</taxon>
        <taxon>Pentapetalae</taxon>
        <taxon>rosids</taxon>
        <taxon>fabids</taxon>
        <taxon>Fagales</taxon>
        <taxon>Betulaceae</taxon>
        <taxon>Carpinus</taxon>
    </lineage>
</organism>
<feature type="transmembrane region" description="Helical" evidence="2">
    <location>
        <begin position="45"/>
        <end position="62"/>
    </location>
</feature>
<evidence type="ECO:0000256" key="2">
    <source>
        <dbReference type="SAM" id="Phobius"/>
    </source>
</evidence>
<feature type="compositionally biased region" description="Basic residues" evidence="1">
    <location>
        <begin position="783"/>
        <end position="824"/>
    </location>
</feature>
<keyword evidence="4" id="KW-1185">Reference proteome</keyword>
<evidence type="ECO:0000313" key="4">
    <source>
        <dbReference type="Proteomes" id="UP000327013"/>
    </source>
</evidence>